<dbReference type="PANTHER" id="PTHR38409:SF1">
    <property type="entry name" value="MITOCHONDRIAL ADAPTER PROTEIN MCP1"/>
    <property type="match status" value="1"/>
</dbReference>
<keyword evidence="1" id="KW-1133">Transmembrane helix</keyword>
<accession>A0A139ATD6</accession>
<dbReference type="GO" id="GO:0055088">
    <property type="term" value="P:lipid homeostasis"/>
    <property type="evidence" value="ECO:0007669"/>
    <property type="project" value="InterPro"/>
</dbReference>
<sequence length="298" mass="32404">MSHGGEDDAPTKESFLSDRTLTVIQALTGGAYGLFLFPHLLNLSSVIVSVDTANDVMEMLRVLYRDPNFEVVVIGVCPIVHVAAGSVKAYRRSAGAAVKTLPDEHDLAEQGLLKAGASREDVVKQARPSHIVDEKNWMRSAGWSLVVLKSAHFLALRLSRYLPQLYWKSRETDLISYSFVSLAMNRYPIAATLGSLTLALAGVYHGVSGARIAYRELFRGMPSFDASREKAQTTRDVYLAPPSTFSPPLTVTHAIGLLTATTAVAVLSGLLGDVYVSSRKELNALLDWIAGGDWLSVR</sequence>
<keyword evidence="1" id="KW-0472">Membrane</keyword>
<dbReference type="PANTHER" id="PTHR38409">
    <property type="entry name" value="MDM10-COMPLEMENTING PROTEIN 1"/>
    <property type="match status" value="1"/>
</dbReference>
<name>A0A139ATD6_GONPJ</name>
<dbReference type="OrthoDB" id="10434704at2759"/>
<keyword evidence="1" id="KW-0812">Transmembrane</keyword>
<evidence type="ECO:0000256" key="1">
    <source>
        <dbReference type="SAM" id="Phobius"/>
    </source>
</evidence>
<evidence type="ECO:0000313" key="2">
    <source>
        <dbReference type="EMBL" id="KXS19954.1"/>
    </source>
</evidence>
<reference evidence="2 3" key="1">
    <citation type="journal article" date="2015" name="Genome Biol. Evol.">
        <title>Phylogenomic analyses indicate that early fungi evolved digesting cell walls of algal ancestors of land plants.</title>
        <authorList>
            <person name="Chang Y."/>
            <person name="Wang S."/>
            <person name="Sekimoto S."/>
            <person name="Aerts A.L."/>
            <person name="Choi C."/>
            <person name="Clum A."/>
            <person name="LaButti K.M."/>
            <person name="Lindquist E.A."/>
            <person name="Yee Ngan C."/>
            <person name="Ohm R.A."/>
            <person name="Salamov A.A."/>
            <person name="Grigoriev I.V."/>
            <person name="Spatafora J.W."/>
            <person name="Berbee M.L."/>
        </authorList>
    </citation>
    <scope>NUCLEOTIDE SEQUENCE [LARGE SCALE GENOMIC DNA]</scope>
    <source>
        <strain evidence="2 3">JEL478</strain>
    </source>
</reference>
<feature type="transmembrane region" description="Helical" evidence="1">
    <location>
        <begin position="254"/>
        <end position="276"/>
    </location>
</feature>
<dbReference type="Gene3D" id="1.20.1300.10">
    <property type="entry name" value="Fumarate reductase/succinate dehydrogenase, transmembrane subunit"/>
    <property type="match status" value="1"/>
</dbReference>
<protein>
    <recommendedName>
        <fullName evidence="4">Mitochondrial adapter protein MCP1 transmembrane domain-containing protein</fullName>
    </recommendedName>
</protein>
<evidence type="ECO:0008006" key="4">
    <source>
        <dbReference type="Google" id="ProtNLM"/>
    </source>
</evidence>
<dbReference type="InterPro" id="IPR039960">
    <property type="entry name" value="MCP1"/>
</dbReference>
<evidence type="ECO:0000313" key="3">
    <source>
        <dbReference type="Proteomes" id="UP000070544"/>
    </source>
</evidence>
<dbReference type="AlphaFoldDB" id="A0A139ATD6"/>
<dbReference type="EMBL" id="KQ965737">
    <property type="protein sequence ID" value="KXS19954.1"/>
    <property type="molecule type" value="Genomic_DNA"/>
</dbReference>
<dbReference type="GO" id="GO:0016020">
    <property type="term" value="C:membrane"/>
    <property type="evidence" value="ECO:0007669"/>
    <property type="project" value="InterPro"/>
</dbReference>
<feature type="transmembrane region" description="Helical" evidence="1">
    <location>
        <begin position="187"/>
        <end position="207"/>
    </location>
</feature>
<gene>
    <name evidence="2" type="ORF">M427DRAFT_143172</name>
</gene>
<dbReference type="Proteomes" id="UP000070544">
    <property type="component" value="Unassembled WGS sequence"/>
</dbReference>
<proteinExistence type="predicted"/>
<keyword evidence="3" id="KW-1185">Reference proteome</keyword>
<dbReference type="SUPFAM" id="SSF81343">
    <property type="entry name" value="Fumarate reductase respiratory complex transmembrane subunits"/>
    <property type="match status" value="1"/>
</dbReference>
<dbReference type="InterPro" id="IPR034804">
    <property type="entry name" value="SQR/QFR_C/D"/>
</dbReference>
<organism evidence="2 3">
    <name type="scientific">Gonapodya prolifera (strain JEL478)</name>
    <name type="common">Monoblepharis prolifera</name>
    <dbReference type="NCBI Taxonomy" id="1344416"/>
    <lineage>
        <taxon>Eukaryota</taxon>
        <taxon>Fungi</taxon>
        <taxon>Fungi incertae sedis</taxon>
        <taxon>Chytridiomycota</taxon>
        <taxon>Chytridiomycota incertae sedis</taxon>
        <taxon>Monoblepharidomycetes</taxon>
        <taxon>Monoblepharidales</taxon>
        <taxon>Gonapodyaceae</taxon>
        <taxon>Gonapodya</taxon>
    </lineage>
</organism>